<dbReference type="PROSITE" id="PS50178">
    <property type="entry name" value="ZF_FYVE"/>
    <property type="match status" value="1"/>
</dbReference>
<reference evidence="19" key="1">
    <citation type="submission" date="2020-11" db="EMBL/GenBank/DDBJ databases">
        <authorList>
            <person name="Tran Van P."/>
        </authorList>
    </citation>
    <scope>NUCLEOTIDE SEQUENCE</scope>
</reference>
<evidence type="ECO:0000256" key="1">
    <source>
        <dbReference type="ARBA" id="ARBA00004608"/>
    </source>
</evidence>
<evidence type="ECO:0000259" key="17">
    <source>
        <dbReference type="PROSITE" id="PS50178"/>
    </source>
</evidence>
<dbReference type="SUPFAM" id="SSF52029">
    <property type="entry name" value="GroEL apical domain-like"/>
    <property type="match status" value="1"/>
</dbReference>
<dbReference type="Gene3D" id="3.50.7.10">
    <property type="entry name" value="GroEL"/>
    <property type="match status" value="1"/>
</dbReference>
<dbReference type="CDD" id="cd15725">
    <property type="entry name" value="FYVE_PIKfyve_Fab1"/>
    <property type="match status" value="1"/>
</dbReference>
<dbReference type="GO" id="GO:0000285">
    <property type="term" value="F:1-phosphatidylinositol-3-phosphate 5-kinase activity"/>
    <property type="evidence" value="ECO:0007669"/>
    <property type="project" value="UniProtKB-EC"/>
</dbReference>
<dbReference type="InterPro" id="IPR013083">
    <property type="entry name" value="Znf_RING/FYVE/PHD"/>
</dbReference>
<dbReference type="SUPFAM" id="SSF57903">
    <property type="entry name" value="FYVE/PHD zinc finger"/>
    <property type="match status" value="1"/>
</dbReference>
<dbReference type="CDD" id="cd17300">
    <property type="entry name" value="PIPKc_PIKfyve"/>
    <property type="match status" value="1"/>
</dbReference>
<keyword evidence="10" id="KW-0862">Zinc</keyword>
<dbReference type="GO" id="GO:0008270">
    <property type="term" value="F:zinc ion binding"/>
    <property type="evidence" value="ECO:0007669"/>
    <property type="project" value="UniProtKB-KW"/>
</dbReference>
<dbReference type="EC" id="2.7.1.150" evidence="2"/>
<evidence type="ECO:0000256" key="6">
    <source>
        <dbReference type="ARBA" id="ARBA00022741"/>
    </source>
</evidence>
<accession>A0A7R9BS15</accession>
<dbReference type="EMBL" id="OA884236">
    <property type="protein sequence ID" value="CAD7280491.1"/>
    <property type="molecule type" value="Genomic_DNA"/>
</dbReference>
<dbReference type="InterPro" id="IPR027410">
    <property type="entry name" value="TCP-1-like_intermed_sf"/>
</dbReference>
<evidence type="ECO:0000256" key="5">
    <source>
        <dbReference type="ARBA" id="ARBA00022723"/>
    </source>
</evidence>
<keyword evidence="11 15" id="KW-0067">ATP-binding</keyword>
<dbReference type="FunFam" id="3.30.810.10:FF:000001">
    <property type="entry name" value="1-phosphatidylinositol 3-phosphate 5-kinase FAB1"/>
    <property type="match status" value="1"/>
</dbReference>
<evidence type="ECO:0000256" key="3">
    <source>
        <dbReference type="ARBA" id="ARBA00022553"/>
    </source>
</evidence>
<evidence type="ECO:0000256" key="8">
    <source>
        <dbReference type="ARBA" id="ARBA00022771"/>
    </source>
</evidence>
<keyword evidence="3" id="KW-0597">Phosphoprotein</keyword>
<evidence type="ECO:0000256" key="4">
    <source>
        <dbReference type="ARBA" id="ARBA00022679"/>
    </source>
</evidence>
<dbReference type="InterPro" id="IPR011011">
    <property type="entry name" value="Znf_FYVE_PHD"/>
</dbReference>
<evidence type="ECO:0000259" key="18">
    <source>
        <dbReference type="PROSITE" id="PS51455"/>
    </source>
</evidence>
<dbReference type="Gene3D" id="3.30.810.10">
    <property type="entry name" value="2-Layer Sandwich"/>
    <property type="match status" value="1"/>
</dbReference>
<keyword evidence="20" id="KW-1185">Reference proteome</keyword>
<dbReference type="InterPro" id="IPR044769">
    <property type="entry name" value="PIKfyve_PIPKc"/>
</dbReference>
<evidence type="ECO:0000313" key="20">
    <source>
        <dbReference type="Proteomes" id="UP000678499"/>
    </source>
</evidence>
<evidence type="ECO:0000256" key="10">
    <source>
        <dbReference type="ARBA" id="ARBA00022833"/>
    </source>
</evidence>
<organism evidence="19">
    <name type="scientific">Notodromas monacha</name>
    <dbReference type="NCBI Taxonomy" id="399045"/>
    <lineage>
        <taxon>Eukaryota</taxon>
        <taxon>Metazoa</taxon>
        <taxon>Ecdysozoa</taxon>
        <taxon>Arthropoda</taxon>
        <taxon>Crustacea</taxon>
        <taxon>Oligostraca</taxon>
        <taxon>Ostracoda</taxon>
        <taxon>Podocopa</taxon>
        <taxon>Podocopida</taxon>
        <taxon>Cypridocopina</taxon>
        <taxon>Cypridoidea</taxon>
        <taxon>Cyprididae</taxon>
        <taxon>Notodromas</taxon>
    </lineage>
</organism>
<evidence type="ECO:0000256" key="13">
    <source>
        <dbReference type="ARBA" id="ARBA00052820"/>
    </source>
</evidence>
<dbReference type="CDD" id="cd03334">
    <property type="entry name" value="Fab1_TCP"/>
    <property type="match status" value="1"/>
</dbReference>
<dbReference type="InterPro" id="IPR002423">
    <property type="entry name" value="Cpn60/GroEL/TCP-1"/>
</dbReference>
<dbReference type="InterPro" id="IPR000306">
    <property type="entry name" value="Znf_FYVE"/>
</dbReference>
<sequence>MDSSFPRRLAPLDDLDRDPTKFTEFGDIGEDDDEEQSGFGNSLAKWFFGSSGTTPQRSRAGTPLVVEEPPVEVSTSTLNEQRERREIAAVLSEQPSVLDRIKNLFGGSGPSAEADLKAFWMPDAVSKECYDCGEKFTTFRRRHHCRVCGQIFCSKCRSEELPGKLMGIKGNLKVCKYCGRVASNFVNANPVGKGSGKNDVLDDFGPKEVVDTSRSPAEKFESSTSFVSMPEGSARKKSAVGYQEELFTSPRHSSSVSAPSLSDGFADLMLAIAFCTDRFHAEHGDGIFLGADFVRWMLREGKCETEPEAERKAGSMVTRGMFLPVDDRRPALVGQACVFDQDVPYCVNKFLDFSGEKPEGRESDPTWVEQIHGTDQKSNLTPSSTTLYLNSAPETSGEMSAFPSRKSRSSVDSVVEATSSLHPDLSMSHISEEFLRESVLTPMSKHGSPISAAVGWHSASTLNKENGELAAFTQLVEGYKEHETRLIRQLLDQNGLDQDWAGIIIPLVHKIVEVVRPDVKNSDDMDICQYVQIKKVPGGSRSETSLLNGVVCTKNVAHRTMAVRLTDPQILLLGTSLMYQRGESKFISLEPLVLQEYEYLKNVVAKMMSYKPDIIMIGKTAARVAQDLLKDCGVTLIINVKPSVMDRVARLTQAQIVPCMDAQIVKPQLGLCHSFYLKTFEDHELPVSQKTLMYFDGCASHLGLTVVLRGGNRHELKKVTCILVKSVMQFVILVAYNSRLERSFLMDEGAMPPPPNSMEDVQLPPSNEESSSVCFNLNESDAESELEAFRVALRDAVLYSSPFLRNEIPHLLTQAGMETELRKFFPPRLYPLGAVEYSDSETDSVGGERKNVFDCGLPTSEYHPFITAKVTCPEQKVYMLQNLLADFRARGGLVRPSTRILFRERMKTHCSSVASSAFTEVDYCPMSDSRTEEMDRAANALDPHNHQRMAVLFSSYSPTSNNAPNYCTNPWVVNMNFYGTNDIPLGGFLERYCFRKTYSCPSSSCGTGMMGHIRRFVHDKGCVQIIMRELSEPIPVKHQGILVWNWCSKCQQISSVVPLSLDGWGLSFAKYLELRFHGGFYKRRGLKPSCQHSLHHEHYQYFGCDDTVVSFKYYPILLREIVLPPALVVFGNAAASVAQLRATLIDEVSSLSVQGHGSYSSIFEKLHELEAVADPGKFQDMLKAMSEALDGLHSQFRGVLEELQLLLANLKSVESKVEGEQILCQVEGKVVHVKVLQCKIISAWNSRIQEIHAVKKKEEKARPSSSRVPNETSAATVMEQQQQQQPLPSSSTSDVSDVGDPTGKVHRSESTHSLVANPLNTTSTTTTAMNNLGGKTNVLTSKEVGDGKKNPFFATLACLANQPLAFPFPTTQHLLLPPCVGMPVIIYEKEPSSIVAYTLSSGDYKDFIKEADLNSAGSRQRRNSGASSSELFLSTESRKTGVLSLFSDAVSVQSVGSLDHVSSETQQPNHQDKISKKLATNHPEFEFSDPTASSSSLPNGMRHVGLDFRNFRAKRFDGLKGEEKFVRSLARCVPWAAKGGKSGSDFCKTVDDRFILKQMSRFEMQSFLDFGPHYFRHVENTNADGKPTALAKILGVFRLGYKNTQNNSGSKMDVLVMENLFYGRRINQKFDLKGSVRNRLAKDYTKLETDYVLLDENLLKMTCGNPLYIRPHSKRVLTRAITHDTEFLAAQDVMDYSLLVGVDEDTNELVVGIIDYIRTFTWDKKLEMVVKSSGILGGQGKLPTVVSPELYRARFCEAMDKYFLLVPDRWTGLARPVCQL</sequence>
<keyword evidence="4 15" id="KW-0808">Transferase</keyword>
<feature type="compositionally biased region" description="Polar residues" evidence="16">
    <location>
        <begin position="1311"/>
        <end position="1320"/>
    </location>
</feature>
<dbReference type="InterPro" id="IPR043548">
    <property type="entry name" value="PIKfyve"/>
</dbReference>
<name>A0A7R9BS15_9CRUS</name>
<feature type="domain" description="PIPK" evidence="18">
    <location>
        <begin position="1438"/>
        <end position="1763"/>
    </location>
</feature>
<feature type="region of interest" description="Disordered" evidence="16">
    <location>
        <begin position="1"/>
        <end position="40"/>
    </location>
</feature>
<dbReference type="PROSITE" id="PS51455">
    <property type="entry name" value="PIPK"/>
    <property type="match status" value="1"/>
</dbReference>
<dbReference type="GO" id="GO:0090385">
    <property type="term" value="P:phagosome-lysosome fusion"/>
    <property type="evidence" value="ECO:0007669"/>
    <property type="project" value="TreeGrafter"/>
</dbReference>
<dbReference type="SUPFAM" id="SSF56104">
    <property type="entry name" value="SAICAR synthase-like"/>
    <property type="match status" value="1"/>
</dbReference>
<evidence type="ECO:0000256" key="15">
    <source>
        <dbReference type="PROSITE-ProRule" id="PRU00781"/>
    </source>
</evidence>
<keyword evidence="9 15" id="KW-0418">Kinase</keyword>
<dbReference type="EMBL" id="CAJPEX010002199">
    <property type="protein sequence ID" value="CAG0920643.1"/>
    <property type="molecule type" value="Genomic_DNA"/>
</dbReference>
<keyword evidence="7" id="KW-0967">Endosome</keyword>
<dbReference type="Pfam" id="PF00118">
    <property type="entry name" value="Cpn60_TCP1"/>
    <property type="match status" value="1"/>
</dbReference>
<dbReference type="InterPro" id="IPR027483">
    <property type="entry name" value="PInositol-4-P-4/5-kinase_C_sf"/>
</dbReference>
<dbReference type="PANTHER" id="PTHR46715">
    <property type="entry name" value="1-PHOSPHATIDYLINOSITOL 3-PHOSPHATE 5-KINASE"/>
    <property type="match status" value="1"/>
</dbReference>
<evidence type="ECO:0000256" key="14">
    <source>
        <dbReference type="PROSITE-ProRule" id="PRU00091"/>
    </source>
</evidence>
<dbReference type="SMART" id="SM00064">
    <property type="entry name" value="FYVE"/>
    <property type="match status" value="1"/>
</dbReference>
<comment type="subcellular location">
    <subcellularLocation>
        <location evidence="1">Endosome membrane</location>
    </subcellularLocation>
</comment>
<dbReference type="Pfam" id="PF01363">
    <property type="entry name" value="FYVE"/>
    <property type="match status" value="1"/>
</dbReference>
<dbReference type="FunFam" id="3.30.40.10:FF:000057">
    <property type="entry name" value="1-phosphatidylinositol 3-phosphate 5-kinase isoform X1"/>
    <property type="match status" value="1"/>
</dbReference>
<dbReference type="SUPFAM" id="SSF54849">
    <property type="entry name" value="GroEL-intermediate domain like"/>
    <property type="match status" value="1"/>
</dbReference>
<dbReference type="Proteomes" id="UP000678499">
    <property type="component" value="Unassembled WGS sequence"/>
</dbReference>
<evidence type="ECO:0000313" key="19">
    <source>
        <dbReference type="EMBL" id="CAD7280491.1"/>
    </source>
</evidence>
<evidence type="ECO:0000256" key="11">
    <source>
        <dbReference type="ARBA" id="ARBA00022840"/>
    </source>
</evidence>
<dbReference type="GO" id="GO:1903426">
    <property type="term" value="P:regulation of reactive oxygen species biosynthetic process"/>
    <property type="evidence" value="ECO:0007669"/>
    <property type="project" value="TreeGrafter"/>
</dbReference>
<evidence type="ECO:0000256" key="16">
    <source>
        <dbReference type="SAM" id="MobiDB-lite"/>
    </source>
</evidence>
<keyword evidence="12" id="KW-0472">Membrane</keyword>
<dbReference type="InterPro" id="IPR002498">
    <property type="entry name" value="PInositol-4-P-4/5-kinase_core"/>
</dbReference>
<evidence type="ECO:0000256" key="7">
    <source>
        <dbReference type="ARBA" id="ARBA00022753"/>
    </source>
</evidence>
<keyword evidence="5" id="KW-0479">Metal-binding</keyword>
<feature type="region of interest" description="Disordered" evidence="16">
    <location>
        <begin position="1255"/>
        <end position="1334"/>
    </location>
</feature>
<evidence type="ECO:0000256" key="12">
    <source>
        <dbReference type="ARBA" id="ARBA00023136"/>
    </source>
</evidence>
<dbReference type="Pfam" id="PF01504">
    <property type="entry name" value="PIP5K"/>
    <property type="match status" value="1"/>
</dbReference>
<dbReference type="FunFam" id="3.50.7.10:FF:000007">
    <property type="entry name" value="1-phosphatidylinositol 3-phosphate 5-kinase isoform X1"/>
    <property type="match status" value="1"/>
</dbReference>
<gene>
    <name evidence="19" type="ORF">NMOB1V02_LOCUS8150</name>
</gene>
<evidence type="ECO:0000256" key="2">
    <source>
        <dbReference type="ARBA" id="ARBA00012009"/>
    </source>
</evidence>
<feature type="compositionally biased region" description="Polar residues" evidence="16">
    <location>
        <begin position="376"/>
        <end position="398"/>
    </location>
</feature>
<keyword evidence="8 14" id="KW-0863">Zinc-finger</keyword>
<dbReference type="GO" id="GO:0005524">
    <property type="term" value="F:ATP binding"/>
    <property type="evidence" value="ECO:0007669"/>
    <property type="project" value="UniProtKB-UniRule"/>
</dbReference>
<dbReference type="GO" id="GO:0046488">
    <property type="term" value="P:phosphatidylinositol metabolic process"/>
    <property type="evidence" value="ECO:0007669"/>
    <property type="project" value="UniProtKB-UniRule"/>
</dbReference>
<feature type="compositionally biased region" description="Acidic residues" evidence="16">
    <location>
        <begin position="27"/>
        <end position="36"/>
    </location>
</feature>
<dbReference type="InterPro" id="IPR017455">
    <property type="entry name" value="Znf_FYVE-rel"/>
</dbReference>
<keyword evidence="6 15" id="KW-0547">Nucleotide-binding</keyword>
<dbReference type="SMART" id="SM00330">
    <property type="entry name" value="PIPKc"/>
    <property type="match status" value="1"/>
</dbReference>
<evidence type="ECO:0000256" key="9">
    <source>
        <dbReference type="ARBA" id="ARBA00022777"/>
    </source>
</evidence>
<comment type="catalytic activity">
    <reaction evidence="13">
        <text>a 1,2-diacyl-sn-glycero-3-phospho-(1D-myo-inositol-3-phosphate) + ATP = a 1,2-diacyl-sn-glycero-3-phospho-(1D-myo-inositol-3,5-bisphosphate) + ADP + H(+)</text>
        <dbReference type="Rhea" id="RHEA:13609"/>
        <dbReference type="ChEBI" id="CHEBI:15378"/>
        <dbReference type="ChEBI" id="CHEBI:30616"/>
        <dbReference type="ChEBI" id="CHEBI:57923"/>
        <dbReference type="ChEBI" id="CHEBI:58088"/>
        <dbReference type="ChEBI" id="CHEBI:456216"/>
        <dbReference type="EC" id="2.7.1.150"/>
    </reaction>
    <physiologicalReaction direction="left-to-right" evidence="13">
        <dbReference type="Rhea" id="RHEA:13610"/>
    </physiologicalReaction>
</comment>
<dbReference type="OrthoDB" id="158357at2759"/>
<dbReference type="GO" id="GO:0052810">
    <property type="term" value="F:1-phosphatidylinositol-5-kinase activity"/>
    <property type="evidence" value="ECO:0007669"/>
    <property type="project" value="UniProtKB-ARBA"/>
</dbReference>
<protein>
    <recommendedName>
        <fullName evidence="2">1-phosphatidylinositol-3-phosphate 5-kinase</fullName>
        <ecNumber evidence="2">2.7.1.150</ecNumber>
    </recommendedName>
</protein>
<dbReference type="InterPro" id="IPR027484">
    <property type="entry name" value="PInositol-4-P-5-kinase_N"/>
</dbReference>
<feature type="compositionally biased region" description="Polar residues" evidence="16">
    <location>
        <begin position="1263"/>
        <end position="1279"/>
    </location>
</feature>
<dbReference type="Gene3D" id="3.30.800.10">
    <property type="entry name" value="Phosphatidylinositol Phosphate Kinase II Beta"/>
    <property type="match status" value="1"/>
</dbReference>
<dbReference type="InterPro" id="IPR027409">
    <property type="entry name" value="GroEL-like_apical_dom_sf"/>
</dbReference>
<feature type="region of interest" description="Disordered" evidence="16">
    <location>
        <begin position="373"/>
        <end position="406"/>
    </location>
</feature>
<dbReference type="GO" id="GO:0010008">
    <property type="term" value="C:endosome membrane"/>
    <property type="evidence" value="ECO:0007669"/>
    <property type="project" value="UniProtKB-SubCell"/>
</dbReference>
<feature type="domain" description="FYVE-type" evidence="17">
    <location>
        <begin position="123"/>
        <end position="178"/>
    </location>
</feature>
<proteinExistence type="predicted"/>
<dbReference type="GO" id="GO:0032438">
    <property type="term" value="P:melanosome organization"/>
    <property type="evidence" value="ECO:0007669"/>
    <property type="project" value="TreeGrafter"/>
</dbReference>
<feature type="compositionally biased region" description="Low complexity" evidence="16">
    <location>
        <begin position="1280"/>
        <end position="1302"/>
    </location>
</feature>
<dbReference type="Gene3D" id="3.30.40.10">
    <property type="entry name" value="Zinc/RING finger domain, C3HC4 (zinc finger)"/>
    <property type="match status" value="1"/>
</dbReference>
<dbReference type="PANTHER" id="PTHR46715:SF1">
    <property type="entry name" value="1-PHOSPHATIDYLINOSITOL 3-PHOSPHATE 5-KINASE"/>
    <property type="match status" value="1"/>
</dbReference>